<dbReference type="Gene3D" id="3.40.50.720">
    <property type="entry name" value="NAD(P)-binding Rossmann-like Domain"/>
    <property type="match status" value="1"/>
</dbReference>
<dbReference type="RefSeq" id="WP_043063504.1">
    <property type="nucleotide sequence ID" value="NZ_BJOA01000117.1"/>
</dbReference>
<proteinExistence type="predicted"/>
<dbReference type="PANTHER" id="PTHR43750:SF3">
    <property type="entry name" value="UDP-GLUCOSE 6-DEHYDROGENASE TUAD"/>
    <property type="match status" value="1"/>
</dbReference>
<keyword evidence="3" id="KW-1185">Reference proteome</keyword>
<evidence type="ECO:0000313" key="3">
    <source>
        <dbReference type="Proteomes" id="UP000037269"/>
    </source>
</evidence>
<dbReference type="STRING" id="47500.AF333_31010"/>
<dbReference type="Proteomes" id="UP000182836">
    <property type="component" value="Unassembled WGS sequence"/>
</dbReference>
<protein>
    <submittedName>
        <fullName evidence="1">Uncharacterized protein</fullName>
    </submittedName>
</protein>
<dbReference type="PATRIC" id="fig|47500.12.peg.4282"/>
<dbReference type="AlphaFoldDB" id="A0A0D1WMD4"/>
<evidence type="ECO:0000313" key="2">
    <source>
        <dbReference type="EMBL" id="SDK05040.1"/>
    </source>
</evidence>
<dbReference type="EMBL" id="LGUG01000017">
    <property type="protein sequence ID" value="KON83425.1"/>
    <property type="molecule type" value="Genomic_DNA"/>
</dbReference>
<reference evidence="2 4" key="2">
    <citation type="submission" date="2016-10" db="EMBL/GenBank/DDBJ databases">
        <authorList>
            <person name="de Groot N.N."/>
        </authorList>
    </citation>
    <scope>NUCLEOTIDE SEQUENCE [LARGE SCALE GENOMIC DNA]</scope>
    <source>
        <strain evidence="2 4">DSM 2895</strain>
    </source>
</reference>
<organism evidence="1 3">
    <name type="scientific">Aneurinibacillus migulanus</name>
    <name type="common">Bacillus migulanus</name>
    <dbReference type="NCBI Taxonomy" id="47500"/>
    <lineage>
        <taxon>Bacteria</taxon>
        <taxon>Bacillati</taxon>
        <taxon>Bacillota</taxon>
        <taxon>Bacilli</taxon>
        <taxon>Bacillales</taxon>
        <taxon>Paenibacillaceae</taxon>
        <taxon>Aneurinibacillus group</taxon>
        <taxon>Aneurinibacillus</taxon>
    </lineage>
</organism>
<dbReference type="OrthoDB" id="2680117at2"/>
<evidence type="ECO:0000313" key="1">
    <source>
        <dbReference type="EMBL" id="KON83425.1"/>
    </source>
</evidence>
<sequence>MHTALEPIFPVIYIGEKKTEGIVLGADSSHTKKVANLRRTFSEYGIPVLVIPLKEAEIVRTFYKNYLSTRIFNEKVLYEACKHQKADYIIVRRALGLEPGIGQKRSEICEEEAWEWLQQAIFLPTSLEERIGLTLKKEVVLGIWGDAKTKLTEYVVEELSRRNYNFRLFTKNREFIYPLQKNIVLCEDKWEAVEKVSGLFILSQGLSASQIPAKEWAMQRMRMNHGTLIDPYGLYEPEEVESIGYNYISYGRRY</sequence>
<dbReference type="GeneID" id="42309555"/>
<evidence type="ECO:0000313" key="4">
    <source>
        <dbReference type="Proteomes" id="UP000182836"/>
    </source>
</evidence>
<dbReference type="Proteomes" id="UP000037269">
    <property type="component" value="Unassembled WGS sequence"/>
</dbReference>
<name>A0A0D1WMD4_ANEMI</name>
<dbReference type="PANTHER" id="PTHR43750">
    <property type="entry name" value="UDP-GLUCOSE 6-DEHYDROGENASE TUAD"/>
    <property type="match status" value="1"/>
</dbReference>
<accession>A0A0D1WMD4</accession>
<gene>
    <name evidence="1" type="ORF">AF333_31010</name>
    <name evidence="2" type="ORF">SAMN04487909_1373</name>
</gene>
<dbReference type="EMBL" id="FNED01000037">
    <property type="protein sequence ID" value="SDK05040.1"/>
    <property type="molecule type" value="Genomic_DNA"/>
</dbReference>
<reference evidence="1 3" key="1">
    <citation type="submission" date="2015-07" db="EMBL/GenBank/DDBJ databases">
        <title>Fjat-14205 dsm 2895.</title>
        <authorList>
            <person name="Liu B."/>
            <person name="Wang J."/>
            <person name="Zhu Y."/>
            <person name="Liu G."/>
            <person name="Chen Q."/>
            <person name="Chen Z."/>
            <person name="Lan J."/>
            <person name="Che J."/>
            <person name="Ge C."/>
            <person name="Shi H."/>
            <person name="Pan Z."/>
            <person name="Liu X."/>
        </authorList>
    </citation>
    <scope>NUCLEOTIDE SEQUENCE [LARGE SCALE GENOMIC DNA]</scope>
    <source>
        <strain evidence="1 3">DSM 2895</strain>
    </source>
</reference>